<feature type="compositionally biased region" description="Low complexity" evidence="1">
    <location>
        <begin position="109"/>
        <end position="125"/>
    </location>
</feature>
<dbReference type="GO" id="GO:0030428">
    <property type="term" value="C:cell septum"/>
    <property type="evidence" value="ECO:0007669"/>
    <property type="project" value="TreeGrafter"/>
</dbReference>
<keyword evidence="5" id="KW-1185">Reference proteome</keyword>
<feature type="region of interest" description="Disordered" evidence="1">
    <location>
        <begin position="105"/>
        <end position="125"/>
    </location>
</feature>
<keyword evidence="2" id="KW-1133">Transmembrane helix</keyword>
<dbReference type="PANTHER" id="PTHR38687:SF1">
    <property type="entry name" value="CELL DIVISION PROTEIN DEDD"/>
    <property type="match status" value="1"/>
</dbReference>
<evidence type="ECO:0000313" key="5">
    <source>
        <dbReference type="Proteomes" id="UP000076830"/>
    </source>
</evidence>
<dbReference type="PANTHER" id="PTHR38687">
    <property type="entry name" value="CELL DIVISION PROTEIN DEDD-RELATED"/>
    <property type="match status" value="1"/>
</dbReference>
<dbReference type="SUPFAM" id="SSF110997">
    <property type="entry name" value="Sporulation related repeat"/>
    <property type="match status" value="1"/>
</dbReference>
<keyword evidence="2" id="KW-0812">Transmembrane</keyword>
<dbReference type="InterPro" id="IPR036680">
    <property type="entry name" value="SPOR-like_sf"/>
</dbReference>
<feature type="transmembrane region" description="Helical" evidence="2">
    <location>
        <begin position="21"/>
        <end position="41"/>
    </location>
</feature>
<dbReference type="Gene3D" id="3.30.70.1070">
    <property type="entry name" value="Sporulation related repeat"/>
    <property type="match status" value="1"/>
</dbReference>
<keyword evidence="4" id="KW-0131">Cell cycle</keyword>
<sequence length="208" mass="22277">MATRRKGKQATRGSSRSAWPVWVWVGLGMLLGIGLMLVVLGKDWAPLLRKQNLPQPNPEATAPRAGDAGIAEDGKGKPRKTYDFYQVLPEKEVVIPDAELTARARAEQQAKAAQAQQPSATAPAATATPGVRYMLQTGSYPDARAADEVKAKLALLGFVAQVQPVAINGKTWNRVRLGPYPSASELEDAKRALADNGINAIALKENAQ</sequence>
<dbReference type="GO" id="GO:0032153">
    <property type="term" value="C:cell division site"/>
    <property type="evidence" value="ECO:0007669"/>
    <property type="project" value="TreeGrafter"/>
</dbReference>
<dbReference type="EMBL" id="CP015249">
    <property type="protein sequence ID" value="ANB19441.1"/>
    <property type="molecule type" value="Genomic_DNA"/>
</dbReference>
<proteinExistence type="predicted"/>
<dbReference type="KEGG" id="dko:I596_3453"/>
<dbReference type="PROSITE" id="PS51724">
    <property type="entry name" value="SPOR"/>
    <property type="match status" value="1"/>
</dbReference>
<dbReference type="InterPro" id="IPR007730">
    <property type="entry name" value="SPOR-like_dom"/>
</dbReference>
<reference evidence="4 5" key="1">
    <citation type="submission" date="2016-04" db="EMBL/GenBank/DDBJ databases">
        <title>Complete genome sequence of Dokdonella koreensis DS-123T.</title>
        <authorList>
            <person name="Kim J.F."/>
            <person name="Lee H."/>
            <person name="Kwak M.-J."/>
        </authorList>
    </citation>
    <scope>NUCLEOTIDE SEQUENCE [LARGE SCALE GENOMIC DNA]</scope>
    <source>
        <strain evidence="4 5">DS-123</strain>
    </source>
</reference>
<dbReference type="Proteomes" id="UP000076830">
    <property type="component" value="Chromosome"/>
</dbReference>
<dbReference type="RefSeq" id="WP_067650316.1">
    <property type="nucleotide sequence ID" value="NZ_CP015249.1"/>
</dbReference>
<dbReference type="AlphaFoldDB" id="A0A160DYH2"/>
<evidence type="ECO:0000256" key="1">
    <source>
        <dbReference type="SAM" id="MobiDB-lite"/>
    </source>
</evidence>
<keyword evidence="4" id="KW-0132">Cell division</keyword>
<keyword evidence="2" id="KW-0472">Membrane</keyword>
<feature type="domain" description="SPOR" evidence="3">
    <location>
        <begin position="127"/>
        <end position="206"/>
    </location>
</feature>
<dbReference type="InterPro" id="IPR052521">
    <property type="entry name" value="Cell_div_SPOR-domain"/>
</dbReference>
<accession>A0A160DYH2</accession>
<evidence type="ECO:0000259" key="3">
    <source>
        <dbReference type="PROSITE" id="PS51724"/>
    </source>
</evidence>
<feature type="region of interest" description="Disordered" evidence="1">
    <location>
        <begin position="53"/>
        <end position="75"/>
    </location>
</feature>
<dbReference type="STRING" id="1300342.I596_3453"/>
<name>A0A160DYH2_9GAMM</name>
<organism evidence="4 5">
    <name type="scientific">Dokdonella koreensis DS-123</name>
    <dbReference type="NCBI Taxonomy" id="1300342"/>
    <lineage>
        <taxon>Bacteria</taxon>
        <taxon>Pseudomonadati</taxon>
        <taxon>Pseudomonadota</taxon>
        <taxon>Gammaproteobacteria</taxon>
        <taxon>Lysobacterales</taxon>
        <taxon>Rhodanobacteraceae</taxon>
        <taxon>Dokdonella</taxon>
    </lineage>
</organism>
<protein>
    <submittedName>
        <fullName evidence="4">Cell division protein</fullName>
    </submittedName>
</protein>
<dbReference type="OrthoDB" id="8558195at2"/>
<evidence type="ECO:0000313" key="4">
    <source>
        <dbReference type="EMBL" id="ANB19441.1"/>
    </source>
</evidence>
<dbReference type="GO" id="GO:0032506">
    <property type="term" value="P:cytokinetic process"/>
    <property type="evidence" value="ECO:0007669"/>
    <property type="project" value="TreeGrafter"/>
</dbReference>
<dbReference type="GO" id="GO:0042834">
    <property type="term" value="F:peptidoglycan binding"/>
    <property type="evidence" value="ECO:0007669"/>
    <property type="project" value="InterPro"/>
</dbReference>
<gene>
    <name evidence="4" type="ORF">I596_3453</name>
</gene>
<dbReference type="Pfam" id="PF05036">
    <property type="entry name" value="SPOR"/>
    <property type="match status" value="1"/>
</dbReference>
<evidence type="ECO:0000256" key="2">
    <source>
        <dbReference type="SAM" id="Phobius"/>
    </source>
</evidence>